<dbReference type="Pfam" id="PF00557">
    <property type="entry name" value="Peptidase_M24"/>
    <property type="match status" value="1"/>
</dbReference>
<dbReference type="Proteomes" id="UP000538666">
    <property type="component" value="Unassembled WGS sequence"/>
</dbReference>
<gene>
    <name evidence="7" type="ORF">HNQ77_001865</name>
</gene>
<dbReference type="GO" id="GO:0006508">
    <property type="term" value="P:proteolysis"/>
    <property type="evidence" value="ECO:0007669"/>
    <property type="project" value="UniProtKB-KW"/>
</dbReference>
<dbReference type="PANTHER" id="PTHR46112:SF3">
    <property type="entry name" value="AMINOPEPTIDASE YPDF"/>
    <property type="match status" value="1"/>
</dbReference>
<name>A0A841JRG7_9BACT</name>
<dbReference type="AlphaFoldDB" id="A0A841JRG7"/>
<dbReference type="PANTHER" id="PTHR46112">
    <property type="entry name" value="AMINOPEPTIDASE"/>
    <property type="match status" value="1"/>
</dbReference>
<dbReference type="PROSITE" id="PS00491">
    <property type="entry name" value="PROLINE_PEPTIDASE"/>
    <property type="match status" value="1"/>
</dbReference>
<dbReference type="EC" id="3.4.11.9" evidence="7"/>
<dbReference type="PRINTS" id="PR00599">
    <property type="entry name" value="MAPEPTIDASE"/>
</dbReference>
<accession>A0A841JRG7</accession>
<dbReference type="InterPro" id="IPR001131">
    <property type="entry name" value="Peptidase_M24B_aminopep-P_CS"/>
</dbReference>
<dbReference type="Gene3D" id="3.90.230.10">
    <property type="entry name" value="Creatinase/methionine aminopeptidase superfamily"/>
    <property type="match status" value="1"/>
</dbReference>
<keyword evidence="2" id="KW-0479">Metal-binding</keyword>
<keyword evidence="7" id="KW-0031">Aminopeptidase</keyword>
<dbReference type="CDD" id="cd01092">
    <property type="entry name" value="APP-like"/>
    <property type="match status" value="1"/>
</dbReference>
<dbReference type="InterPro" id="IPR001714">
    <property type="entry name" value="Pept_M24_MAP"/>
</dbReference>
<proteinExistence type="predicted"/>
<feature type="domain" description="Creatinase N-terminal" evidence="6">
    <location>
        <begin position="6"/>
        <end position="135"/>
    </location>
</feature>
<dbReference type="RefSeq" id="WP_050058523.1">
    <property type="nucleotide sequence ID" value="NZ_JACHEK010000003.1"/>
</dbReference>
<evidence type="ECO:0000256" key="2">
    <source>
        <dbReference type="ARBA" id="ARBA00022723"/>
    </source>
</evidence>
<evidence type="ECO:0000313" key="8">
    <source>
        <dbReference type="Proteomes" id="UP000538666"/>
    </source>
</evidence>
<dbReference type="SUPFAM" id="SSF53092">
    <property type="entry name" value="Creatinase/prolidase N-terminal domain"/>
    <property type="match status" value="1"/>
</dbReference>
<sequence>MNEGLRLRALRKSMAALQVEALIVTHLPDVRYLSGFTGSNAALVVTASKAVLFTDSRYIVQAKEETQAARVVIAKQSALKEACALLEASAQGASFDPQDTTVAQLAAMRGALTGKRRRSFFAPLAKPVVSELRMVKDADEQKAMAKAADLGNRIFEATVPHIQSGVPETEVAAGLEFFARSMGAEAMSFETIVASGPRSSLPHGRASARKLPRKGFVTLDFGVILKGYCSDMTRTVHLGKAGREEKRAYAAVLAAQQAAVAAVGPGVTCGEVDEAARSILHEAGLGRYFTHSTGHGVGLEIHEYPRIAAGQTLELKPGMVITIEPGIYLAGKFGIRIEDMVVVTDRGHKVLTPVNKELIEL</sequence>
<keyword evidence="8" id="KW-1185">Reference proteome</keyword>
<dbReference type="InterPro" id="IPR050659">
    <property type="entry name" value="Peptidase_M24B"/>
</dbReference>
<dbReference type="SUPFAM" id="SSF55920">
    <property type="entry name" value="Creatinase/aminopeptidase"/>
    <property type="match status" value="1"/>
</dbReference>
<organism evidence="7 8">
    <name type="scientific">Silvibacterium bohemicum</name>
    <dbReference type="NCBI Taxonomy" id="1577686"/>
    <lineage>
        <taxon>Bacteria</taxon>
        <taxon>Pseudomonadati</taxon>
        <taxon>Acidobacteriota</taxon>
        <taxon>Terriglobia</taxon>
        <taxon>Terriglobales</taxon>
        <taxon>Acidobacteriaceae</taxon>
        <taxon>Silvibacterium</taxon>
    </lineage>
</organism>
<evidence type="ECO:0000313" key="7">
    <source>
        <dbReference type="EMBL" id="MBB6143916.1"/>
    </source>
</evidence>
<dbReference type="EMBL" id="JACHEK010000003">
    <property type="protein sequence ID" value="MBB6143916.1"/>
    <property type="molecule type" value="Genomic_DNA"/>
</dbReference>
<keyword evidence="1" id="KW-0645">Protease</keyword>
<keyword evidence="4" id="KW-0482">Metalloprotease</keyword>
<evidence type="ECO:0000259" key="6">
    <source>
        <dbReference type="Pfam" id="PF01321"/>
    </source>
</evidence>
<dbReference type="InterPro" id="IPR000587">
    <property type="entry name" value="Creatinase_N"/>
</dbReference>
<dbReference type="OrthoDB" id="9806388at2"/>
<keyword evidence="3 7" id="KW-0378">Hydrolase</keyword>
<dbReference type="InterPro" id="IPR036005">
    <property type="entry name" value="Creatinase/aminopeptidase-like"/>
</dbReference>
<dbReference type="Gene3D" id="3.40.350.10">
    <property type="entry name" value="Creatinase/prolidase N-terminal domain"/>
    <property type="match status" value="1"/>
</dbReference>
<dbReference type="Pfam" id="PF01321">
    <property type="entry name" value="Creatinase_N"/>
    <property type="match status" value="1"/>
</dbReference>
<dbReference type="InterPro" id="IPR000994">
    <property type="entry name" value="Pept_M24"/>
</dbReference>
<feature type="domain" description="Peptidase M24" evidence="5">
    <location>
        <begin position="143"/>
        <end position="345"/>
    </location>
</feature>
<evidence type="ECO:0000256" key="3">
    <source>
        <dbReference type="ARBA" id="ARBA00022801"/>
    </source>
</evidence>
<evidence type="ECO:0000256" key="4">
    <source>
        <dbReference type="ARBA" id="ARBA00023049"/>
    </source>
</evidence>
<evidence type="ECO:0000256" key="1">
    <source>
        <dbReference type="ARBA" id="ARBA00022670"/>
    </source>
</evidence>
<protein>
    <submittedName>
        <fullName evidence="7">Xaa-Pro aminopeptidase</fullName>
        <ecNumber evidence="7">3.4.11.9</ecNumber>
    </submittedName>
</protein>
<evidence type="ECO:0000259" key="5">
    <source>
        <dbReference type="Pfam" id="PF00557"/>
    </source>
</evidence>
<dbReference type="GO" id="GO:0004177">
    <property type="term" value="F:aminopeptidase activity"/>
    <property type="evidence" value="ECO:0007669"/>
    <property type="project" value="UniProtKB-KW"/>
</dbReference>
<dbReference type="GO" id="GO:0046872">
    <property type="term" value="F:metal ion binding"/>
    <property type="evidence" value="ECO:0007669"/>
    <property type="project" value="UniProtKB-KW"/>
</dbReference>
<comment type="caution">
    <text evidence="7">The sequence shown here is derived from an EMBL/GenBank/DDBJ whole genome shotgun (WGS) entry which is preliminary data.</text>
</comment>
<reference evidence="7 8" key="1">
    <citation type="submission" date="2020-08" db="EMBL/GenBank/DDBJ databases">
        <title>Genomic Encyclopedia of Type Strains, Phase IV (KMG-IV): sequencing the most valuable type-strain genomes for metagenomic binning, comparative biology and taxonomic classification.</title>
        <authorList>
            <person name="Goeker M."/>
        </authorList>
    </citation>
    <scope>NUCLEOTIDE SEQUENCE [LARGE SCALE GENOMIC DNA]</scope>
    <source>
        <strain evidence="7 8">DSM 103733</strain>
    </source>
</reference>
<dbReference type="InterPro" id="IPR029149">
    <property type="entry name" value="Creatin/AminoP/Spt16_N"/>
</dbReference>
<dbReference type="GO" id="GO:0008235">
    <property type="term" value="F:metalloexopeptidase activity"/>
    <property type="evidence" value="ECO:0007669"/>
    <property type="project" value="UniProtKB-ARBA"/>
</dbReference>